<dbReference type="InterPro" id="IPR011333">
    <property type="entry name" value="SKP1/BTB/POZ_sf"/>
</dbReference>
<keyword evidence="2" id="KW-1185">Reference proteome</keyword>
<dbReference type="CDD" id="cd18186">
    <property type="entry name" value="BTB_POZ_ZBTB_KLHL-like"/>
    <property type="match status" value="1"/>
</dbReference>
<protein>
    <submittedName>
        <fullName evidence="1">BTB/POZ domain-containing protein</fullName>
    </submittedName>
</protein>
<evidence type="ECO:0000313" key="2">
    <source>
        <dbReference type="Proteomes" id="UP000703269"/>
    </source>
</evidence>
<organism evidence="1 2">
    <name type="scientific">Phanerochaete sordida</name>
    <dbReference type="NCBI Taxonomy" id="48140"/>
    <lineage>
        <taxon>Eukaryota</taxon>
        <taxon>Fungi</taxon>
        <taxon>Dikarya</taxon>
        <taxon>Basidiomycota</taxon>
        <taxon>Agaricomycotina</taxon>
        <taxon>Agaricomycetes</taxon>
        <taxon>Polyporales</taxon>
        <taxon>Phanerochaetaceae</taxon>
        <taxon>Phanerochaete</taxon>
    </lineage>
</organism>
<dbReference type="EMBL" id="BPQB01000020">
    <property type="protein sequence ID" value="GJE91294.1"/>
    <property type="molecule type" value="Genomic_DNA"/>
</dbReference>
<gene>
    <name evidence="1" type="ORF">PsYK624_074430</name>
</gene>
<name>A0A9P3GCF5_9APHY</name>
<dbReference type="OrthoDB" id="3893071at2759"/>
<sequence>MNKEKKTEMLNIEKADFTKSVDIWYADGSVVLVADKTAFRVHTSILACSCEVFRDMASIPQPTGEDSSETFEGCPVLRLQDSTGDLHHFLKAIYDFSYFRPGVKKPFPVVAAILRLSTKYIAPVLRAQAIEMFTSAYPATYAAWKARGTARLVAATEGEFSALVVLAEQTDARALLPAVFYAAAPRPLAETLAALHALPLGEAARQDAAARFLLGRERLQREMTRDVLAFLRNGFARPGCQNGNDTNALVNYCRTALDAMAHDTPYYEQCINDPGAVGAAIPVCPICTTTIKDHIEGAVEKVWQRLPEIFGLPAWEVLTANDDGGQTM</sequence>
<dbReference type="Proteomes" id="UP000703269">
    <property type="component" value="Unassembled WGS sequence"/>
</dbReference>
<comment type="caution">
    <text evidence="1">The sequence shown here is derived from an EMBL/GenBank/DDBJ whole genome shotgun (WGS) entry which is preliminary data.</text>
</comment>
<reference evidence="1 2" key="1">
    <citation type="submission" date="2021-08" db="EMBL/GenBank/DDBJ databases">
        <title>Draft Genome Sequence of Phanerochaete sordida strain YK-624.</title>
        <authorList>
            <person name="Mori T."/>
            <person name="Dohra H."/>
            <person name="Suzuki T."/>
            <person name="Kawagishi H."/>
            <person name="Hirai H."/>
        </authorList>
    </citation>
    <scope>NUCLEOTIDE SEQUENCE [LARGE SCALE GENOMIC DNA]</scope>
    <source>
        <strain evidence="1 2">YK-624</strain>
    </source>
</reference>
<dbReference type="AlphaFoldDB" id="A0A9P3GCF5"/>
<accession>A0A9P3GCF5</accession>
<evidence type="ECO:0000313" key="1">
    <source>
        <dbReference type="EMBL" id="GJE91294.1"/>
    </source>
</evidence>
<dbReference type="Gene3D" id="3.30.710.10">
    <property type="entry name" value="Potassium Channel Kv1.1, Chain A"/>
    <property type="match status" value="1"/>
</dbReference>
<proteinExistence type="predicted"/>